<evidence type="ECO:0000256" key="6">
    <source>
        <dbReference type="HAMAP-Rule" id="MF_00265"/>
    </source>
</evidence>
<keyword evidence="3 6" id="KW-0479">Metal-binding</keyword>
<dbReference type="EMBL" id="JARFPK010000088">
    <property type="protein sequence ID" value="MDF0591918.1"/>
    <property type="molecule type" value="Genomic_DNA"/>
</dbReference>
<comment type="function">
    <text evidence="6">Toxic component of a toxin-antitoxin (TA) system. An RNase.</text>
</comment>
<evidence type="ECO:0000256" key="2">
    <source>
        <dbReference type="ARBA" id="ARBA00022722"/>
    </source>
</evidence>
<name>A0ABT5XB44_9EURY</name>
<dbReference type="PANTHER" id="PTHR35901">
    <property type="entry name" value="RIBONUCLEASE VAPC3"/>
    <property type="match status" value="1"/>
</dbReference>
<gene>
    <name evidence="6" type="primary">vapC</name>
    <name evidence="8" type="ORF">P0O15_12195</name>
</gene>
<keyword evidence="2 6" id="KW-0540">Nuclease</keyword>
<dbReference type="InterPro" id="IPR002716">
    <property type="entry name" value="PIN_dom"/>
</dbReference>
<dbReference type="CDD" id="cd09873">
    <property type="entry name" value="PIN_Pae0151-like"/>
    <property type="match status" value="1"/>
</dbReference>
<dbReference type="InterPro" id="IPR022907">
    <property type="entry name" value="VapC_family"/>
</dbReference>
<evidence type="ECO:0000256" key="3">
    <source>
        <dbReference type="ARBA" id="ARBA00022723"/>
    </source>
</evidence>
<dbReference type="InterPro" id="IPR051619">
    <property type="entry name" value="TypeII_TA_RNase_PINc/VapC"/>
</dbReference>
<reference evidence="8 9" key="1">
    <citation type="submission" date="2023-03" db="EMBL/GenBank/DDBJ databases">
        <title>WGS of Methanotrichaceae archaeon Mx.</title>
        <authorList>
            <person name="Sorokin D.Y."/>
            <person name="Merkel A.Y."/>
        </authorList>
    </citation>
    <scope>NUCLEOTIDE SEQUENCE [LARGE SCALE GENOMIC DNA]</scope>
    <source>
        <strain evidence="8 9">Mx</strain>
    </source>
</reference>
<dbReference type="EC" id="3.1.-.-" evidence="6"/>
<organism evidence="8 9">
    <name type="scientific">Candidatus Methanocrinis natronophilus</name>
    <dbReference type="NCBI Taxonomy" id="3033396"/>
    <lineage>
        <taxon>Archaea</taxon>
        <taxon>Methanobacteriati</taxon>
        <taxon>Methanobacteriota</taxon>
        <taxon>Stenosarchaea group</taxon>
        <taxon>Methanomicrobia</taxon>
        <taxon>Methanotrichales</taxon>
        <taxon>Methanotrichaceae</taxon>
        <taxon>Methanocrinis</taxon>
    </lineage>
</organism>
<dbReference type="InterPro" id="IPR044153">
    <property type="entry name" value="PIN_Pae0151-like"/>
</dbReference>
<proteinExistence type="inferred from homology"/>
<evidence type="ECO:0000259" key="7">
    <source>
        <dbReference type="Pfam" id="PF01850"/>
    </source>
</evidence>
<dbReference type="Proteomes" id="UP001220010">
    <property type="component" value="Unassembled WGS sequence"/>
</dbReference>
<keyword evidence="1 6" id="KW-1277">Toxin-antitoxin system</keyword>
<feature type="binding site" evidence="6">
    <location>
        <position position="102"/>
    </location>
    <ligand>
        <name>Mg(2+)</name>
        <dbReference type="ChEBI" id="CHEBI:18420"/>
    </ligand>
</feature>
<dbReference type="SUPFAM" id="SSF88723">
    <property type="entry name" value="PIN domain-like"/>
    <property type="match status" value="1"/>
</dbReference>
<keyword evidence="5 6" id="KW-0460">Magnesium</keyword>
<dbReference type="Pfam" id="PF01850">
    <property type="entry name" value="PIN"/>
    <property type="match status" value="1"/>
</dbReference>
<keyword evidence="9" id="KW-1185">Reference proteome</keyword>
<dbReference type="InterPro" id="IPR029060">
    <property type="entry name" value="PIN-like_dom_sf"/>
</dbReference>
<sequence>MRDRAVFDSSVIAAIFFKEEASPRSLKIAAEYDPITLDLAVAEVGNVAWKRVTFSGEDKETALDALRDFREFIATTSTILNSSDLLVEAFEIAVTDEISFYDSLFLAAAERERLPLLTLDKRLHDRVKDKREVRLV</sequence>
<accession>A0ABT5XB44</accession>
<feature type="binding site" evidence="6">
    <location>
        <position position="8"/>
    </location>
    <ligand>
        <name>Mg(2+)</name>
        <dbReference type="ChEBI" id="CHEBI:18420"/>
    </ligand>
</feature>
<evidence type="ECO:0000313" key="8">
    <source>
        <dbReference type="EMBL" id="MDF0591918.1"/>
    </source>
</evidence>
<evidence type="ECO:0000256" key="4">
    <source>
        <dbReference type="ARBA" id="ARBA00022801"/>
    </source>
</evidence>
<keyword evidence="4 6" id="KW-0378">Hydrolase</keyword>
<keyword evidence="6" id="KW-0800">Toxin</keyword>
<evidence type="ECO:0000256" key="1">
    <source>
        <dbReference type="ARBA" id="ARBA00022649"/>
    </source>
</evidence>
<feature type="domain" description="PIN" evidence="7">
    <location>
        <begin position="6"/>
        <end position="125"/>
    </location>
</feature>
<dbReference type="HAMAP" id="MF_00265">
    <property type="entry name" value="VapC_Nob1"/>
    <property type="match status" value="1"/>
</dbReference>
<dbReference type="RefSeq" id="WP_316967638.1">
    <property type="nucleotide sequence ID" value="NZ_JARFPK010000088.1"/>
</dbReference>
<comment type="caution">
    <text evidence="8">The sequence shown here is derived from an EMBL/GenBank/DDBJ whole genome shotgun (WGS) entry which is preliminary data.</text>
</comment>
<protein>
    <recommendedName>
        <fullName evidence="6">Ribonuclease VapC</fullName>
        <shortName evidence="6">RNase VapC</shortName>
        <ecNumber evidence="6">3.1.-.-</ecNumber>
    </recommendedName>
    <alternativeName>
        <fullName evidence="6">Putative toxin VapC</fullName>
    </alternativeName>
</protein>
<comment type="cofactor">
    <cofactor evidence="6">
        <name>Mg(2+)</name>
        <dbReference type="ChEBI" id="CHEBI:18420"/>
    </cofactor>
</comment>
<dbReference type="Gene3D" id="3.40.50.1010">
    <property type="entry name" value="5'-nuclease"/>
    <property type="match status" value="1"/>
</dbReference>
<evidence type="ECO:0000256" key="5">
    <source>
        <dbReference type="ARBA" id="ARBA00022842"/>
    </source>
</evidence>
<evidence type="ECO:0000313" key="9">
    <source>
        <dbReference type="Proteomes" id="UP001220010"/>
    </source>
</evidence>
<comment type="similarity">
    <text evidence="6">Belongs to the PINc/VapC protein family.</text>
</comment>
<dbReference type="PANTHER" id="PTHR35901:SF1">
    <property type="entry name" value="EXONUCLEASE VAPC9"/>
    <property type="match status" value="1"/>
</dbReference>